<accession>A0A7Y0E222</accession>
<dbReference type="GO" id="GO:0030170">
    <property type="term" value="F:pyridoxal phosphate binding"/>
    <property type="evidence" value="ECO:0007669"/>
    <property type="project" value="InterPro"/>
</dbReference>
<dbReference type="GO" id="GO:0003824">
    <property type="term" value="F:catalytic activity"/>
    <property type="evidence" value="ECO:0007669"/>
    <property type="project" value="InterPro"/>
</dbReference>
<dbReference type="GO" id="GO:0030151">
    <property type="term" value="F:molybdenum ion binding"/>
    <property type="evidence" value="ECO:0007669"/>
    <property type="project" value="InterPro"/>
</dbReference>
<sequence>MAVLEKTDLTGVVAEILFCRDSAASIVSEDATVNAPGETGEVFVSLEGLPGDTHAGLTRPSCVRVKDLYPEGTEIRNTRQITVVSQEELAIIADKLGIDTLPPAWLGANLMLSGIPHLTLLPPSSRLQFSSGLTLVVDLENMPCIYPARVIDEHHPGKGSKFVTKAKHLRGFTAWVERPGTVKAGDTVAVHVPGQAGYPHR</sequence>
<evidence type="ECO:0000259" key="1">
    <source>
        <dbReference type="PROSITE" id="PS51340"/>
    </source>
</evidence>
<protein>
    <submittedName>
        <fullName evidence="2">MOSC domain-containing protein</fullName>
    </submittedName>
</protein>
<dbReference type="EMBL" id="JABBNT010000004">
    <property type="protein sequence ID" value="NMM45779.1"/>
    <property type="molecule type" value="Genomic_DNA"/>
</dbReference>
<comment type="caution">
    <text evidence="2">The sequence shown here is derived from an EMBL/GenBank/DDBJ whole genome shotgun (WGS) entry which is preliminary data.</text>
</comment>
<dbReference type="SUPFAM" id="SSF50800">
    <property type="entry name" value="PK beta-barrel domain-like"/>
    <property type="match status" value="1"/>
</dbReference>
<dbReference type="Gene3D" id="2.40.33.20">
    <property type="entry name" value="PK beta-barrel domain-like"/>
    <property type="match status" value="1"/>
</dbReference>
<evidence type="ECO:0000313" key="3">
    <source>
        <dbReference type="Proteomes" id="UP000539372"/>
    </source>
</evidence>
<reference evidence="2 3" key="1">
    <citation type="submission" date="2020-04" db="EMBL/GenBank/DDBJ databases">
        <title>Rhodospirillaceae bacterium KN72 isolated from deep sea.</title>
        <authorList>
            <person name="Zhang D.-C."/>
        </authorList>
    </citation>
    <scope>NUCLEOTIDE SEQUENCE [LARGE SCALE GENOMIC DNA]</scope>
    <source>
        <strain evidence="2 3">KN72</strain>
    </source>
</reference>
<organism evidence="2 3">
    <name type="scientific">Pacificispira spongiicola</name>
    <dbReference type="NCBI Taxonomy" id="2729598"/>
    <lineage>
        <taxon>Bacteria</taxon>
        <taxon>Pseudomonadati</taxon>
        <taxon>Pseudomonadota</taxon>
        <taxon>Alphaproteobacteria</taxon>
        <taxon>Rhodospirillales</taxon>
        <taxon>Rhodospirillaceae</taxon>
        <taxon>Pacificispira</taxon>
    </lineage>
</organism>
<gene>
    <name evidence="2" type="ORF">HH303_14880</name>
</gene>
<evidence type="ECO:0000313" key="2">
    <source>
        <dbReference type="EMBL" id="NMM45779.1"/>
    </source>
</evidence>
<dbReference type="InterPro" id="IPR052716">
    <property type="entry name" value="MOSC_domain"/>
</dbReference>
<dbReference type="InterPro" id="IPR011037">
    <property type="entry name" value="Pyrv_Knase-like_insert_dom_sf"/>
</dbReference>
<dbReference type="PANTHER" id="PTHR36930:SF1">
    <property type="entry name" value="MOSC DOMAIN-CONTAINING PROTEIN"/>
    <property type="match status" value="1"/>
</dbReference>
<dbReference type="Proteomes" id="UP000539372">
    <property type="component" value="Unassembled WGS sequence"/>
</dbReference>
<keyword evidence="3" id="KW-1185">Reference proteome</keyword>
<dbReference type="AlphaFoldDB" id="A0A7Y0E222"/>
<dbReference type="PANTHER" id="PTHR36930">
    <property type="entry name" value="METAL-SULFUR CLUSTER BIOSYNTHESIS PROTEINS YUAD-RELATED"/>
    <property type="match status" value="1"/>
</dbReference>
<dbReference type="InterPro" id="IPR005302">
    <property type="entry name" value="MoCF_Sase_C"/>
</dbReference>
<dbReference type="Pfam" id="PF03473">
    <property type="entry name" value="MOSC"/>
    <property type="match status" value="1"/>
</dbReference>
<feature type="domain" description="MOSC" evidence="1">
    <location>
        <begin position="30"/>
        <end position="191"/>
    </location>
</feature>
<name>A0A7Y0E222_9PROT</name>
<dbReference type="RefSeq" id="WP_169626159.1">
    <property type="nucleotide sequence ID" value="NZ_JABBNT010000004.1"/>
</dbReference>
<proteinExistence type="predicted"/>
<dbReference type="PROSITE" id="PS51340">
    <property type="entry name" value="MOSC"/>
    <property type="match status" value="1"/>
</dbReference>